<dbReference type="PANTHER" id="PTHR19306">
    <property type="entry name" value="STRUCTURAL MAINTENANCE OF CHROMOSOMES 5,6 SMC5, SMC6"/>
    <property type="match status" value="1"/>
</dbReference>
<evidence type="ECO:0000256" key="5">
    <source>
        <dbReference type="ARBA" id="ARBA00022741"/>
    </source>
</evidence>
<feature type="compositionally biased region" description="Basic and acidic residues" evidence="13">
    <location>
        <begin position="455"/>
        <end position="469"/>
    </location>
</feature>
<evidence type="ECO:0000256" key="12">
    <source>
        <dbReference type="SAM" id="Coils"/>
    </source>
</evidence>
<comment type="subcellular location">
    <subcellularLocation>
        <location evidence="2">Chromosome</location>
    </subcellularLocation>
    <subcellularLocation>
        <location evidence="1">Nucleus</location>
    </subcellularLocation>
</comment>
<dbReference type="GO" id="GO:0030915">
    <property type="term" value="C:Smc5-Smc6 complex"/>
    <property type="evidence" value="ECO:0007669"/>
    <property type="project" value="TreeGrafter"/>
</dbReference>
<organism evidence="15 16">
    <name type="scientific">Steccherinum ochraceum</name>
    <dbReference type="NCBI Taxonomy" id="92696"/>
    <lineage>
        <taxon>Eukaryota</taxon>
        <taxon>Fungi</taxon>
        <taxon>Dikarya</taxon>
        <taxon>Basidiomycota</taxon>
        <taxon>Agaricomycotina</taxon>
        <taxon>Agaricomycetes</taxon>
        <taxon>Polyporales</taxon>
        <taxon>Steccherinaceae</taxon>
        <taxon>Steccherinum</taxon>
    </lineage>
</organism>
<comment type="similarity">
    <text evidence="3">Belongs to the SMC family. SMC6 subfamily.</text>
</comment>
<feature type="coiled-coil region" evidence="12">
    <location>
        <begin position="719"/>
        <end position="767"/>
    </location>
</feature>
<proteinExistence type="inferred from homology"/>
<name>A0A4R0RKL5_9APHY</name>
<dbReference type="InterPro" id="IPR027417">
    <property type="entry name" value="P-loop_NTPase"/>
</dbReference>
<keyword evidence="9" id="KW-0233">DNA recombination</keyword>
<dbReference type="GO" id="GO:0005524">
    <property type="term" value="F:ATP binding"/>
    <property type="evidence" value="ECO:0007669"/>
    <property type="project" value="UniProtKB-KW"/>
</dbReference>
<dbReference type="GO" id="GO:0035861">
    <property type="term" value="C:site of double-strand break"/>
    <property type="evidence" value="ECO:0007669"/>
    <property type="project" value="TreeGrafter"/>
</dbReference>
<evidence type="ECO:0000256" key="9">
    <source>
        <dbReference type="ARBA" id="ARBA00023172"/>
    </source>
</evidence>
<evidence type="ECO:0000256" key="10">
    <source>
        <dbReference type="ARBA" id="ARBA00023204"/>
    </source>
</evidence>
<feature type="compositionally biased region" description="Basic and acidic residues" evidence="13">
    <location>
        <begin position="1033"/>
        <end position="1046"/>
    </location>
</feature>
<dbReference type="Proteomes" id="UP000292702">
    <property type="component" value="Unassembled WGS sequence"/>
</dbReference>
<evidence type="ECO:0000256" key="3">
    <source>
        <dbReference type="ARBA" id="ARBA00006793"/>
    </source>
</evidence>
<evidence type="ECO:0000313" key="15">
    <source>
        <dbReference type="EMBL" id="TCD69031.1"/>
    </source>
</evidence>
<feature type="coiled-coil region" evidence="12">
    <location>
        <begin position="299"/>
        <end position="332"/>
    </location>
</feature>
<feature type="coiled-coil region" evidence="12">
    <location>
        <begin position="797"/>
        <end position="824"/>
    </location>
</feature>
<keyword evidence="10" id="KW-0234">DNA repair</keyword>
<keyword evidence="6" id="KW-0227">DNA damage</keyword>
<feature type="region of interest" description="Disordered" evidence="13">
    <location>
        <begin position="427"/>
        <end position="469"/>
    </location>
</feature>
<keyword evidence="7" id="KW-0067">ATP-binding</keyword>
<dbReference type="Gene3D" id="1.10.287.1490">
    <property type="match status" value="1"/>
</dbReference>
<keyword evidence="16" id="KW-1185">Reference proteome</keyword>
<dbReference type="InterPro" id="IPR003395">
    <property type="entry name" value="RecF/RecN/SMC_N"/>
</dbReference>
<dbReference type="AlphaFoldDB" id="A0A4R0RKL5"/>
<comment type="caution">
    <text evidence="15">The sequence shown here is derived from an EMBL/GenBank/DDBJ whole genome shotgun (WGS) entry which is preliminary data.</text>
</comment>
<accession>A0A4R0RKL5</accession>
<feature type="compositionally biased region" description="Acidic residues" evidence="13">
    <location>
        <begin position="55"/>
        <end position="72"/>
    </location>
</feature>
<keyword evidence="8 12" id="KW-0175">Coiled coil</keyword>
<feature type="region of interest" description="Disordered" evidence="13">
    <location>
        <begin position="1"/>
        <end position="81"/>
    </location>
</feature>
<reference evidence="15 16" key="1">
    <citation type="submission" date="2018-11" db="EMBL/GenBank/DDBJ databases">
        <title>Genome assembly of Steccherinum ochraceum LE-BIN_3174, the white-rot fungus of the Steccherinaceae family (The Residual Polyporoid clade, Polyporales, Basidiomycota).</title>
        <authorList>
            <person name="Fedorova T.V."/>
            <person name="Glazunova O.A."/>
            <person name="Landesman E.O."/>
            <person name="Moiseenko K.V."/>
            <person name="Psurtseva N.V."/>
            <person name="Savinova O.S."/>
            <person name="Shakhova N.V."/>
            <person name="Tyazhelova T.V."/>
            <person name="Vasina D.V."/>
        </authorList>
    </citation>
    <scope>NUCLEOTIDE SEQUENCE [LARGE SCALE GENOMIC DNA]</scope>
    <source>
        <strain evidence="15 16">LE-BIN_3174</strain>
    </source>
</reference>
<sequence length="1140" mass="129706">MPKRRAAVNDSDSEGESPVSQGSKRARTDDSEYNAAAGPSQDPRGQGRTRHGGDEGEDEEPKLDEYAPDEDEEKRFEEENEEHIRLKVLNKAKNQGGIAEMGIIEKLEMHQFMCHKYLTFTFGPQINFIIGHNGSGKSAVLSALTVALGGKATTTGRGNGLKAFIKEGQSAAEVTVTIKNQGDEAFKHDEYGDSIVITRKFTKDGTSSYRICAKNGNLVSHKREELSAICDHMNIQVDNPMNILTQDSARQFLSASAPADKYKFFLRGTQLSQLSEEYSLCLENITQMQKSLVHKGDAVPDLEDAVREAAAKYEEAKKARRQKDRLDELNKELAWSYVVGKQKEYSDHLGKVESQRRRCGRYDTEIEKEKAEIESLGGKITELEAQISELGDVKELQAEKDELQKKIREGAREIHAVQNDIKQINDSLGNTKSSIQSCQSRIEEETRKQQTNTQGKRDEVSRKLQETVDKMKEAETDLEEVKARHATLGSQKEQLVRDAQTAETENQQNEANMNSISGQLRNCDEQEKNKLAPFGYNMNAVLSDIDRTRWNGEKPIGPFGMFVTVKDRQWADILRNQLGNSMSSFAVTDPRDRPQLAKLLNHHKNHNVQIIITERDLFDYSQGEPPSHFMTVLRALEVSDEFVLRILINQNKIESTMLAPSRREADDMLLDFMRGGGRGGGLVWTNDLYRVQRYSEGGGSSSVLNRLRLDDRRQMLFQEKNIGSRKIELQQQLQELQDTRNRLTTAIQQHRDARDRVERELVDVAKQGRALTGRMSELRLIRAALQEEINEDTPVQIAAFQEEIERLNTEKDGLLRQFADIDARRLHLEEAQKPLVADSDRLKHKINEHTSSIGTLRDKATRNAQARLQAQRNKDHWEQKKAEENAALEKLESDLGTLEQELALWRGKAEEICEEFTDPRATATIKRDIASTETALKEREKKQGASVEEVTIELNKRQAILEKTKTELKSMVTLNRALRKSIRIRLKKWHEFRRHIALRCKIYFGYHLSVRGYYGKVLFDHVNGTLQLKVQTDEQHATQSREKDPRSLSGGEKSFSTICLLLSLWESIGCPIRCLDEFDVFMDAVNRRVSMKMMIETANASDRKQYILITPQDMTNVTIGPSVRVHRMSDPERGQGVLSM</sequence>
<feature type="coiled-coil region" evidence="12">
    <location>
        <begin position="366"/>
        <end position="420"/>
    </location>
</feature>
<evidence type="ECO:0000256" key="7">
    <source>
        <dbReference type="ARBA" id="ARBA00022840"/>
    </source>
</evidence>
<evidence type="ECO:0000256" key="6">
    <source>
        <dbReference type="ARBA" id="ARBA00022763"/>
    </source>
</evidence>
<dbReference type="GO" id="GO:0003697">
    <property type="term" value="F:single-stranded DNA binding"/>
    <property type="evidence" value="ECO:0007669"/>
    <property type="project" value="TreeGrafter"/>
</dbReference>
<dbReference type="Pfam" id="PF02463">
    <property type="entry name" value="SMC_N"/>
    <property type="match status" value="1"/>
</dbReference>
<evidence type="ECO:0000256" key="8">
    <source>
        <dbReference type="ARBA" id="ARBA00023054"/>
    </source>
</evidence>
<keyword evidence="5" id="KW-0547">Nucleotide-binding</keyword>
<feature type="domain" description="RecF/RecN/SMC N-terminal" evidence="14">
    <location>
        <begin position="104"/>
        <end position="1113"/>
    </location>
</feature>
<evidence type="ECO:0000256" key="4">
    <source>
        <dbReference type="ARBA" id="ARBA00022454"/>
    </source>
</evidence>
<evidence type="ECO:0000256" key="11">
    <source>
        <dbReference type="ARBA" id="ARBA00023242"/>
    </source>
</evidence>
<gene>
    <name evidence="15" type="primary">SMC6</name>
    <name evidence="15" type="ORF">EIP91_009094</name>
</gene>
<feature type="compositionally biased region" description="Polar residues" evidence="13">
    <location>
        <begin position="427"/>
        <end position="440"/>
    </location>
</feature>
<dbReference type="PANTHER" id="PTHR19306:SF6">
    <property type="entry name" value="STRUCTURAL MAINTENANCE OF CHROMOSOMES PROTEIN 6"/>
    <property type="match status" value="1"/>
</dbReference>
<feature type="region of interest" description="Disordered" evidence="13">
    <location>
        <begin position="1033"/>
        <end position="1052"/>
    </location>
</feature>
<dbReference type="GO" id="GO:0005634">
    <property type="term" value="C:nucleus"/>
    <property type="evidence" value="ECO:0007669"/>
    <property type="project" value="UniProtKB-SubCell"/>
</dbReference>
<evidence type="ECO:0000313" key="16">
    <source>
        <dbReference type="Proteomes" id="UP000292702"/>
    </source>
</evidence>
<keyword evidence="4" id="KW-0158">Chromosome</keyword>
<keyword evidence="11" id="KW-0539">Nucleus</keyword>
<dbReference type="STRING" id="92696.A0A4R0RKL5"/>
<feature type="coiled-coil region" evidence="12">
    <location>
        <begin position="874"/>
        <end position="908"/>
    </location>
</feature>
<dbReference type="SUPFAM" id="SSF52540">
    <property type="entry name" value="P-loop containing nucleoside triphosphate hydrolases"/>
    <property type="match status" value="2"/>
</dbReference>
<evidence type="ECO:0000259" key="14">
    <source>
        <dbReference type="Pfam" id="PF02463"/>
    </source>
</evidence>
<dbReference type="GO" id="GO:0003684">
    <property type="term" value="F:damaged DNA binding"/>
    <property type="evidence" value="ECO:0007669"/>
    <property type="project" value="TreeGrafter"/>
</dbReference>
<dbReference type="EMBL" id="RWJN01000051">
    <property type="protein sequence ID" value="TCD69031.1"/>
    <property type="molecule type" value="Genomic_DNA"/>
</dbReference>
<evidence type="ECO:0000256" key="2">
    <source>
        <dbReference type="ARBA" id="ARBA00004286"/>
    </source>
</evidence>
<evidence type="ECO:0000256" key="1">
    <source>
        <dbReference type="ARBA" id="ARBA00004123"/>
    </source>
</evidence>
<dbReference type="Gene3D" id="3.40.50.300">
    <property type="entry name" value="P-loop containing nucleotide triphosphate hydrolases"/>
    <property type="match status" value="2"/>
</dbReference>
<protein>
    <submittedName>
        <fullName evidence="15">Structural maintenance of chromosomes protein 6</fullName>
    </submittedName>
</protein>
<evidence type="ECO:0000256" key="13">
    <source>
        <dbReference type="SAM" id="MobiDB-lite"/>
    </source>
</evidence>
<dbReference type="GO" id="GO:0000724">
    <property type="term" value="P:double-strand break repair via homologous recombination"/>
    <property type="evidence" value="ECO:0007669"/>
    <property type="project" value="TreeGrafter"/>
</dbReference>
<dbReference type="OrthoDB" id="10072614at2759"/>